<evidence type="ECO:0000313" key="2">
    <source>
        <dbReference type="Proteomes" id="UP001297272"/>
    </source>
</evidence>
<evidence type="ECO:0008006" key="3">
    <source>
        <dbReference type="Google" id="ProtNLM"/>
    </source>
</evidence>
<keyword evidence="2" id="KW-1185">Reference proteome</keyword>
<proteinExistence type="predicted"/>
<accession>A0ABS5RXG2</accession>
<dbReference type="EMBL" id="JAFMNX010000003">
    <property type="protein sequence ID" value="MBS9721750.1"/>
    <property type="molecule type" value="Genomic_DNA"/>
</dbReference>
<comment type="caution">
    <text evidence="1">The sequence shown here is derived from an EMBL/GenBank/DDBJ whole genome shotgun (WGS) entry which is preliminary data.</text>
</comment>
<protein>
    <recommendedName>
        <fullName evidence="3">HEPN domain-containing protein</fullName>
    </recommendedName>
</protein>
<dbReference type="RefSeq" id="WP_213985376.1">
    <property type="nucleotide sequence ID" value="NZ_JAFMNX010000003.1"/>
</dbReference>
<reference evidence="1 2" key="1">
    <citation type="submission" date="2021-03" db="EMBL/GenBank/DDBJ databases">
        <title>Tianweitania aestuarii sp. nov., isolated from a tidal flat.</title>
        <authorList>
            <person name="Park S."/>
            <person name="Yoon J.-H."/>
        </authorList>
    </citation>
    <scope>NUCLEOTIDE SEQUENCE [LARGE SCALE GENOMIC DNA]</scope>
    <source>
        <strain evidence="1 2">BSSL-BM11</strain>
    </source>
</reference>
<organism evidence="1 2">
    <name type="scientific">Tianweitania aestuarii</name>
    <dbReference type="NCBI Taxonomy" id="2814886"/>
    <lineage>
        <taxon>Bacteria</taxon>
        <taxon>Pseudomonadati</taxon>
        <taxon>Pseudomonadota</taxon>
        <taxon>Alphaproteobacteria</taxon>
        <taxon>Hyphomicrobiales</taxon>
        <taxon>Phyllobacteriaceae</taxon>
        <taxon>Tianweitania</taxon>
    </lineage>
</organism>
<name>A0ABS5RXG2_9HYPH</name>
<dbReference type="Proteomes" id="UP001297272">
    <property type="component" value="Unassembled WGS sequence"/>
</dbReference>
<gene>
    <name evidence="1" type="ORF">JYU29_13755</name>
</gene>
<evidence type="ECO:0000313" key="1">
    <source>
        <dbReference type="EMBL" id="MBS9721750.1"/>
    </source>
</evidence>
<sequence>MAKRQEIPTATYAGKARLVLSDLRLAMRLFDEALIRNNKQEIRIQWITCLTLARAVGHVLKNKDVLRSEWLRNAIEKNFNKIKEDEFHNLIYWEFINKERNLLLKEYGSALSLDNPEYKGGEHSEVRHLLIGDRSYSPTEALKAAACWWQHHISEVESNALAERFKTKTQSRTP</sequence>